<dbReference type="GeneID" id="36384236"/>
<proteinExistence type="predicted"/>
<evidence type="ECO:0000313" key="2">
    <source>
        <dbReference type="Proteomes" id="UP000035682"/>
    </source>
</evidence>
<accession>A0A090KPA2</accession>
<sequence length="279" mass="32685">MLFNIISFIFGQYLFISQKPRYASGGLRMRNDIMNQPLYYSPSPMPYIMGRKINNPSYDQINSNIQNNMSPDFLLSSQNSQQLLPMANDGFQQNFYQNPSSPQFDSSSYANNMYLSNMISEENQKNTQTNNMLTQNSNNPMLIDKNEKLDINFPKFLDNVDQEVVNDFLRIISLKNETYSRKQQKLDQLVSTLDESHQKLYKDYVLSKDSEEKNYRSKVDSQVETMSPEAQQKFSQISSILMNVQIPDNNKWDRVMEIYNSLSDQLKQEFEKKFEGFKV</sequence>
<evidence type="ECO:0000313" key="4">
    <source>
        <dbReference type="WormBase" id="SRAE_X000117600"/>
    </source>
</evidence>
<dbReference type="CTD" id="36384236"/>
<gene>
    <name evidence="1 3 4" type="ORF">SRAE_X000117600</name>
</gene>
<dbReference type="EMBL" id="LN609396">
    <property type="protein sequence ID" value="CEF59428.1"/>
    <property type="molecule type" value="Genomic_DNA"/>
</dbReference>
<reference evidence="2" key="2">
    <citation type="submission" date="2014-09" db="EMBL/GenBank/DDBJ databases">
        <authorList>
            <person name="Martin A.A."/>
        </authorList>
    </citation>
    <scope>NUCLEOTIDE SEQUENCE</scope>
    <source>
        <strain evidence="2">ED321</strain>
    </source>
</reference>
<evidence type="ECO:0000313" key="3">
    <source>
        <dbReference type="WBParaSite" id="SRAE_X000117600.1"/>
    </source>
</evidence>
<keyword evidence="2" id="KW-1185">Reference proteome</keyword>
<evidence type="ECO:0000313" key="1">
    <source>
        <dbReference type="EMBL" id="CEF59428.1"/>
    </source>
</evidence>
<dbReference type="AlphaFoldDB" id="A0A090KPA2"/>
<dbReference type="OrthoDB" id="5871823at2759"/>
<reference evidence="3" key="3">
    <citation type="submission" date="2020-12" db="UniProtKB">
        <authorList>
            <consortium name="WormBaseParasite"/>
        </authorList>
    </citation>
    <scope>IDENTIFICATION</scope>
</reference>
<dbReference type="Proteomes" id="UP000035682">
    <property type="component" value="Unplaced"/>
</dbReference>
<dbReference type="WormBase" id="SRAE_X000117600">
    <property type="protein sequence ID" value="SRP07494"/>
    <property type="gene ID" value="WBGene00266742"/>
</dbReference>
<name>A0A090KPA2_STRRB</name>
<organism evidence="1">
    <name type="scientific">Strongyloides ratti</name>
    <name type="common">Parasitic roundworm</name>
    <dbReference type="NCBI Taxonomy" id="34506"/>
    <lineage>
        <taxon>Eukaryota</taxon>
        <taxon>Metazoa</taxon>
        <taxon>Ecdysozoa</taxon>
        <taxon>Nematoda</taxon>
        <taxon>Chromadorea</taxon>
        <taxon>Rhabditida</taxon>
        <taxon>Tylenchina</taxon>
        <taxon>Panagrolaimomorpha</taxon>
        <taxon>Strongyloidoidea</taxon>
        <taxon>Strongyloididae</taxon>
        <taxon>Strongyloides</taxon>
    </lineage>
</organism>
<reference evidence="1" key="1">
    <citation type="submission" date="2014-09" db="EMBL/GenBank/DDBJ databases">
        <authorList>
            <person name="Aslett A.Martin."/>
        </authorList>
    </citation>
    <scope>NUCLEOTIDE SEQUENCE</scope>
    <source>
        <strain evidence="1">ED321 Heterogonic</strain>
    </source>
</reference>
<dbReference type="WBParaSite" id="SRAE_X000117600.1">
    <property type="protein sequence ID" value="SRAE_X000117600.1"/>
    <property type="gene ID" value="WBGene00266742"/>
</dbReference>
<protein>
    <submittedName>
        <fullName evidence="3">DUF148 domain-containing protein</fullName>
    </submittedName>
</protein>
<dbReference type="RefSeq" id="XP_024498639.1">
    <property type="nucleotide sequence ID" value="XM_024646007.1"/>
</dbReference>